<feature type="region of interest" description="Disordered" evidence="2">
    <location>
        <begin position="1181"/>
        <end position="1263"/>
    </location>
</feature>
<dbReference type="CDD" id="cd09272">
    <property type="entry name" value="RNase_HI_RT_Ty1"/>
    <property type="match status" value="2"/>
</dbReference>
<reference evidence="4" key="1">
    <citation type="journal article" date="2019" name="Sci. Rep.">
        <title>Draft genome of Tanacetum cinerariifolium, the natural source of mosquito coil.</title>
        <authorList>
            <person name="Yamashiro T."/>
            <person name="Shiraishi A."/>
            <person name="Satake H."/>
            <person name="Nakayama K."/>
        </authorList>
    </citation>
    <scope>NUCLEOTIDE SEQUENCE</scope>
</reference>
<sequence length="3622" mass="414987">MSTQQDIYAAGSESRPSMLNKENYVPWSSRLLRYAKSRPNGKLIYNSIINGPYVRRMIPEPEADDQAIQTILLGLPEDIYAAIDSCKTAQEIWFTSNDGESIESYYHHFLKLVNDLKRNKHFPEKIANNLKFLNNLQPEWSRHVTIVHQTKDLHTADYTQLYDFLKYNQKENYMQQPMPNPEDITDPTTAMNMALTLMAKAFKLNYSTPTNNNQRISSNPRNRQTAQPGMHMGQDRQMQMVGGNAENQFRQYAGQNNGLIGVLGNANQNLNGNGNLVAARVEGNAAGHNGNQIRCYNCRGVDLDEIEEVNANCILMANLQQASTSGTQTDKAPVYDSDGSTEYTKLLEPIPESQQVPQNDNDVISEVTSVEQSGETIEQHPVNVEETSALYDSLYQNLAIEVEKVNTLNQKKKLKSDFKIHEDELLDKQIQLEKKIKELNNILVKTVQSIQTIHMLSPKPDSFYHTEQKMALGYQNPFYLKQAQKKQQSLYDGKVLLEKHDPPVVHDSKETLQLAQESRQKMKQLNKEIKPSNYTKINHLSGVFVSQTTKSHEELYFLNASKTANVSKSISIPNEEFLDDTTPSVARKFLNEKAAKFVGDFKSIAKEADESLAKYKTLELEIERLLRAVVSQDIMSVVQKASVVDTSNLQTEFEHTKELFENCIIKKENEYTKLWNDWYKKCDECKYEKISYDKAYKDMQQKIERLQAQLGDLKGKSKDTSCVLDTLNPLSQKLENKNVELELQVSVQKDNIRGTSMNAKFAEQSILGKPPMFGMFRINPFKTSREEKHVPNNVRASARTKPITFSQPPVITKKDVNSDSNGLSSTGIDNTKTRRPQPRSNTKNDRVPFASKSSRSKNKEVKVEQHHRNLLLSKNTKHMSYACLPKFKYHKEHLCPSCEQGKSKRASHPPKPVPNSRQRLHLLHMDLCGPMRIASINGKRYVLVIVDDYSRYTWSHVIIIRTDNGLKNQVLKEYFDCVGISHQVSSIRTPQQNGVVERRNRTLVEAARTMLILSRAPLFLWAEAIATACFTQNRFIIHRRFNKTPYELINGRKLDISFLYVFGALCYPKNDREDIGKLGAKGDIGFFICYSADSFAYRIFNRRTKKIMETMNVSFDEPSAMAFEQRSSKPRLQSMTSGQISSGLNLTYAPSTITTQQPTKGELDLLFEAMYDDFIGGQPSAAQRTVPAAQAQQDVDELNSQQQHAQQQGNQAHLQSETVADNVPNAMFDGNTFVNPFSNPSTSAAESSSLQNVDPSNMHTNQLRTDGDMCMYELTVSTMEPKNVKDAMTDPARIESMQEELLQFKRLDVWVLVPAPDNISPLTLKWLFKNKQGEEQSVIRIKSRLVVRGYRQEEGIDFEESFASVARMEAIRIFLAYVVHKSFSVFQMDVNTAFLHGSLKEDVYVCQPEGFIDADHPSHVYKLKKALYGLKQAPRAWYIKLFFDLVKSRFEMSRIEEMTFFLGLQVNQSPCGIFINQSKYVLEILKKYGMESCDPVGTPMEIKDKLDLDQNETPVDATKYRSMIGALMYLTSSRPYIVHATYLCAQYQAKTTEKHLKEVKRIFHADYVGCKDTFKSTSSGAQFLGEKLVSWSSKKQDCTALSTAEAEYVSLSACCPQVIWMRTQLTDYGFHFNKIPIYCDSKSTIAISCNPVQHSRTKHIAVRYHFIKEHVKKGTIELYFVKTDYELADLFTKALPADCFNYMVCRLGMHSLSPQELDRLAKSQTFRVILFSIHNDEWKSFQSQHQTALRKIVTIRFTLTVLSALRCSGNENKQDQSMELQPHSNRVKIQDLMLNKQRHIQKESLIYQSLPQISDVQALPQKNMFKIMWNNREVHRYYLKHLKKSVETLREIVKEAKVKKPLDRSLASACLYTKHSQELLEYVIGTCLKDFNKRDRKIATAPSSYFCGTRIVRFENDHFGAIMGYGDYVIGNSVISRVYYVKGIDHNLFFVRQFYHSDLEVAFYKHSCYVRDVNGVDLIKGSRGTNLYTIYVEDMMKSSPICLLFKAAKNNMVVASLVKSLKLCVGNFHQKSVPQTSQQNSVVKRWNRTLMEAARIMPIFSKALMFLWAEVVATACYTQTRSLIHTGHNKTSYELLHDKKPNLKFLRVFGALYYPKNDSEDLEKLRPTSDIEIFVGYAPNRKGVKRMVHPAPAVQVLVVLAGTPSSTIIHQDAPPTSYSPSSFVVQPPISHQGVAAGPTIKDNPFAQADNDPFVNVFAPELVLMSHHLGMSIYKVKLNEYGDVLKNKARLVVKGYRQEEGIDFEESFSSVARIEAIKIFIANAASKNIIIYQMDIKTAFLNGVLKEKVYVNQPKGFIDPDHPTYVCRLKKAIYGLKQDPREWYNTLSRFLLDNKFSKGVVDPTPDLVFTVCMCAKYQAKHTKKHLEAIKRVFRYLQGTINWGLWYPKDTAMALTAYADADHAGCQDTRRKAEYIAMSRCCAQILWMRSQLTDYGFAFNNIPLYCDNKSAIVLCCNNVQNSRLQPAFHIEESMSSKRQLFLATDNMADDNVSAPAPTTSDDQILPFNAWLDEDWFILNASLLREALEITPIDQAHQFESPPLGDAIMDFVNALGYPEEIHFVSRMAVNNLYQPWRAIFSMINLCLTGKTSGFDKPRYLVLQILWGVITRTNVDYAKLMWEEYLQAIQTFFADKANLGIATKKDKKIKPYVIPYCRFTKLIICYLGRKHNINQRSGSSFNMTEDNHRLGNLKFVPKDEEDGVFGMPIPKELITENIRNAPYYNAYLEMVAKHDHKIAAEKGGKKKSVAKADQSKKPATARQPKPMSSKPALLNSRSLKSSLQIVNKPDEEPQPALEPQVEDEEYNLQRGIQMSLESFQAHGQEPIDGVAFREPASCITQKLPIAKGWIRTWKTPESRTPLERVLIEEDQAGPNPRQSHVDLVGPDPEPIHDDFVATMYPQVHESLKRLDKEHVHMENPLSSTGTLSSMKNLDAYTFGDQFFIDKLMEEDPGKTNMEIKVESMVTVLIHQASSSVPLLFTLVIDLTPPKPVSYTVQEPIFTATTKTKTTTLPPPPSQQQSITDHELASHVSALETDLPHKIDQSVNEAIKEAVQVALQASLREHFRDLFEADMKEILCDRMFESGSYRSQPEHVAHYEALEASMDRNNRDEFLEATTKSHVPIPDDVDFSDIENTDDAHLPKIKPIPVWLKPVPEEERPETLEPDWAIPLNDLHEPENNWANAFATSYKDPEENKLLQQTSDMGSFIKWFCRQIRKSKLNKAELEGPAYKVVRAFHSNNISLQFQMEEYHLLLTDQIDLVNPEGHWVVLDMSKPLPLGCPPCQVTNQPQFFFNKDLEYLVSGSKERKSALSISKLKAANYLYFGLEELVPSLWIESKREYDISACHGISHWWFKRKEFYITRHSASFDRHAVRSHILILSVVSLKTISRYGYTYLKEIVLHKADYNEYKILESNFKNMYSNEFEDLYLFHFQGKLSNLSGSDKVNMFNAVNMWTRNVVIRKRAKDLRLGIKSYQTKLDLTEQNWDASKFLFKEDYTIISKQWVVIYRDKNDQKKMIIKTEVHKFSDGMLTRILEKLDHMVKDFKLFKYNPNMETRIWSKDDRRMSKEFIEVIEIRLKIRRIFRSLESFMSGRLRDVDYRLIQRTE</sequence>
<dbReference type="InterPro" id="IPR013103">
    <property type="entry name" value="RVT_2"/>
</dbReference>
<dbReference type="GO" id="GO:0015074">
    <property type="term" value="P:DNA integration"/>
    <property type="evidence" value="ECO:0007669"/>
    <property type="project" value="InterPro"/>
</dbReference>
<feature type="region of interest" description="Disordered" evidence="2">
    <location>
        <begin position="784"/>
        <end position="865"/>
    </location>
</feature>
<dbReference type="SUPFAM" id="SSF56672">
    <property type="entry name" value="DNA/RNA polymerases"/>
    <property type="match status" value="2"/>
</dbReference>
<feature type="compositionally biased region" description="Polar residues" evidence="2">
    <location>
        <begin position="1250"/>
        <end position="1263"/>
    </location>
</feature>
<dbReference type="InterPro" id="IPR043502">
    <property type="entry name" value="DNA/RNA_pol_sf"/>
</dbReference>
<dbReference type="EMBL" id="BKCJ010001324">
    <property type="protein sequence ID" value="GEU40605.1"/>
    <property type="molecule type" value="Genomic_DNA"/>
</dbReference>
<feature type="region of interest" description="Disordered" evidence="2">
    <location>
        <begin position="209"/>
        <end position="232"/>
    </location>
</feature>
<evidence type="ECO:0000256" key="2">
    <source>
        <dbReference type="SAM" id="MobiDB-lite"/>
    </source>
</evidence>
<dbReference type="GO" id="GO:0003676">
    <property type="term" value="F:nucleic acid binding"/>
    <property type="evidence" value="ECO:0007669"/>
    <property type="project" value="InterPro"/>
</dbReference>
<feature type="compositionally biased region" description="Polar residues" evidence="2">
    <location>
        <begin position="209"/>
        <end position="227"/>
    </location>
</feature>
<organism evidence="4">
    <name type="scientific">Tanacetum cinerariifolium</name>
    <name type="common">Dalmatian daisy</name>
    <name type="synonym">Chrysanthemum cinerariifolium</name>
    <dbReference type="NCBI Taxonomy" id="118510"/>
    <lineage>
        <taxon>Eukaryota</taxon>
        <taxon>Viridiplantae</taxon>
        <taxon>Streptophyta</taxon>
        <taxon>Embryophyta</taxon>
        <taxon>Tracheophyta</taxon>
        <taxon>Spermatophyta</taxon>
        <taxon>Magnoliopsida</taxon>
        <taxon>eudicotyledons</taxon>
        <taxon>Gunneridae</taxon>
        <taxon>Pentapetalae</taxon>
        <taxon>asterids</taxon>
        <taxon>campanulids</taxon>
        <taxon>Asterales</taxon>
        <taxon>Asteraceae</taxon>
        <taxon>Asteroideae</taxon>
        <taxon>Anthemideae</taxon>
        <taxon>Anthemidinae</taxon>
        <taxon>Tanacetum</taxon>
    </lineage>
</organism>
<protein>
    <recommendedName>
        <fullName evidence="3">Integrase catalytic domain-containing protein</fullName>
    </recommendedName>
</protein>
<feature type="compositionally biased region" description="Low complexity" evidence="2">
    <location>
        <begin position="1198"/>
        <end position="1216"/>
    </location>
</feature>
<feature type="compositionally biased region" description="Polar residues" evidence="2">
    <location>
        <begin position="818"/>
        <end position="830"/>
    </location>
</feature>
<dbReference type="PANTHER" id="PTHR11439:SF495">
    <property type="entry name" value="REVERSE TRANSCRIPTASE, RNA-DEPENDENT DNA POLYMERASE-RELATED"/>
    <property type="match status" value="1"/>
</dbReference>
<dbReference type="Gene3D" id="3.30.420.10">
    <property type="entry name" value="Ribonuclease H-like superfamily/Ribonuclease H"/>
    <property type="match status" value="2"/>
</dbReference>
<name>A0A6L2JXL0_TANCI</name>
<proteinExistence type="predicted"/>
<dbReference type="InterPro" id="IPR012337">
    <property type="entry name" value="RNaseH-like_sf"/>
</dbReference>
<evidence type="ECO:0000259" key="3">
    <source>
        <dbReference type="PROSITE" id="PS50994"/>
    </source>
</evidence>
<dbReference type="PROSITE" id="PS50994">
    <property type="entry name" value="INTEGRASE"/>
    <property type="match status" value="1"/>
</dbReference>
<evidence type="ECO:0000256" key="1">
    <source>
        <dbReference type="SAM" id="Coils"/>
    </source>
</evidence>
<dbReference type="InterPro" id="IPR001584">
    <property type="entry name" value="Integrase_cat-core"/>
</dbReference>
<feature type="domain" description="Integrase catalytic" evidence="3">
    <location>
        <begin position="959"/>
        <end position="1053"/>
    </location>
</feature>
<dbReference type="Pfam" id="PF07727">
    <property type="entry name" value="RVT_2"/>
    <property type="match status" value="2"/>
</dbReference>
<feature type="coiled-coil region" evidence="1">
    <location>
        <begin position="689"/>
        <end position="751"/>
    </location>
</feature>
<feature type="compositionally biased region" description="Low complexity" evidence="2">
    <location>
        <begin position="1238"/>
        <end position="1249"/>
    </location>
</feature>
<feature type="region of interest" description="Disordered" evidence="2">
    <location>
        <begin position="2755"/>
        <end position="2792"/>
    </location>
</feature>
<accession>A0A6L2JXL0</accession>
<dbReference type="Pfam" id="PF25597">
    <property type="entry name" value="SH3_retrovirus"/>
    <property type="match status" value="1"/>
</dbReference>
<dbReference type="SUPFAM" id="SSF53098">
    <property type="entry name" value="Ribonuclease H-like"/>
    <property type="match status" value="2"/>
</dbReference>
<keyword evidence="1" id="KW-0175">Coiled coil</keyword>
<dbReference type="InterPro" id="IPR057670">
    <property type="entry name" value="SH3_retrovirus"/>
</dbReference>
<dbReference type="PANTHER" id="PTHR11439">
    <property type="entry name" value="GAG-POL-RELATED RETROTRANSPOSON"/>
    <property type="match status" value="1"/>
</dbReference>
<comment type="caution">
    <text evidence="4">The sequence shown here is derived from an EMBL/GenBank/DDBJ whole genome shotgun (WGS) entry which is preliminary data.</text>
</comment>
<evidence type="ECO:0000313" key="4">
    <source>
        <dbReference type="EMBL" id="GEU40605.1"/>
    </source>
</evidence>
<gene>
    <name evidence="4" type="ORF">Tci_012583</name>
</gene>
<dbReference type="InterPro" id="IPR036397">
    <property type="entry name" value="RNaseH_sf"/>
</dbReference>